<comment type="function">
    <text evidence="6">Putative transcription activator involved in regulating light control of development.</text>
</comment>
<dbReference type="PROSITE" id="PS50966">
    <property type="entry name" value="ZF_SWIM"/>
    <property type="match status" value="1"/>
</dbReference>
<feature type="domain" description="SWIM-type" evidence="8">
    <location>
        <begin position="135"/>
        <end position="173"/>
    </location>
</feature>
<evidence type="ECO:0000256" key="5">
    <source>
        <dbReference type="PROSITE-ProRule" id="PRU00325"/>
    </source>
</evidence>
<dbReference type="InParanoid" id="A0A2K1YZS7"/>
<dbReference type="STRING" id="3694.A0A2K1YZS7"/>
<feature type="region of interest" description="Disordered" evidence="7">
    <location>
        <begin position="245"/>
        <end position="272"/>
    </location>
</feature>
<name>A0A2K1YZS7_POPTR</name>
<keyword evidence="4 6" id="KW-0862">Zinc</keyword>
<keyword evidence="3 5" id="KW-0863">Zinc-finger</keyword>
<dbReference type="GO" id="GO:0005634">
    <property type="term" value="C:nucleus"/>
    <property type="evidence" value="ECO:0007669"/>
    <property type="project" value="UniProtKB-SubCell"/>
</dbReference>
<evidence type="ECO:0000256" key="4">
    <source>
        <dbReference type="ARBA" id="ARBA00022833"/>
    </source>
</evidence>
<dbReference type="GO" id="GO:0006355">
    <property type="term" value="P:regulation of DNA-templated transcription"/>
    <property type="evidence" value="ECO:0007669"/>
    <property type="project" value="UniProtKB-UniRule"/>
</dbReference>
<comment type="similarity">
    <text evidence="1 6">Belongs to the FHY3/FAR1 family.</text>
</comment>
<evidence type="ECO:0000313" key="9">
    <source>
        <dbReference type="EMBL" id="PNT18531.1"/>
    </source>
</evidence>
<evidence type="ECO:0000256" key="2">
    <source>
        <dbReference type="ARBA" id="ARBA00022723"/>
    </source>
</evidence>
<evidence type="ECO:0000259" key="8">
    <source>
        <dbReference type="PROSITE" id="PS50966"/>
    </source>
</evidence>
<evidence type="ECO:0000256" key="3">
    <source>
        <dbReference type="ARBA" id="ARBA00022771"/>
    </source>
</evidence>
<feature type="compositionally biased region" description="Polar residues" evidence="7">
    <location>
        <begin position="254"/>
        <end position="270"/>
    </location>
</feature>
<dbReference type="PANTHER" id="PTHR31669">
    <property type="entry name" value="PROTEIN FAR1-RELATED SEQUENCE 10-RELATED"/>
    <property type="match status" value="1"/>
</dbReference>
<evidence type="ECO:0000256" key="1">
    <source>
        <dbReference type="ARBA" id="ARBA00005889"/>
    </source>
</evidence>
<dbReference type="PANTHER" id="PTHR31669:SF160">
    <property type="entry name" value="PROTEIN FAR1-RELATED SEQUENCE"/>
    <property type="match status" value="1"/>
</dbReference>
<dbReference type="InterPro" id="IPR007527">
    <property type="entry name" value="Znf_SWIM"/>
</dbReference>
<dbReference type="AlphaFoldDB" id="A0A2K1YZS7"/>
<reference evidence="9 10" key="1">
    <citation type="journal article" date="2006" name="Science">
        <title>The genome of black cottonwood, Populus trichocarpa (Torr. &amp; Gray).</title>
        <authorList>
            <person name="Tuskan G.A."/>
            <person name="Difazio S."/>
            <person name="Jansson S."/>
            <person name="Bohlmann J."/>
            <person name="Grigoriev I."/>
            <person name="Hellsten U."/>
            <person name="Putnam N."/>
            <person name="Ralph S."/>
            <person name="Rombauts S."/>
            <person name="Salamov A."/>
            <person name="Schein J."/>
            <person name="Sterck L."/>
            <person name="Aerts A."/>
            <person name="Bhalerao R.R."/>
            <person name="Bhalerao R.P."/>
            <person name="Blaudez D."/>
            <person name="Boerjan W."/>
            <person name="Brun A."/>
            <person name="Brunner A."/>
            <person name="Busov V."/>
            <person name="Campbell M."/>
            <person name="Carlson J."/>
            <person name="Chalot M."/>
            <person name="Chapman J."/>
            <person name="Chen G.L."/>
            <person name="Cooper D."/>
            <person name="Coutinho P.M."/>
            <person name="Couturier J."/>
            <person name="Covert S."/>
            <person name="Cronk Q."/>
            <person name="Cunningham R."/>
            <person name="Davis J."/>
            <person name="Degroeve S."/>
            <person name="Dejardin A."/>
            <person name="Depamphilis C."/>
            <person name="Detter J."/>
            <person name="Dirks B."/>
            <person name="Dubchak I."/>
            <person name="Duplessis S."/>
            <person name="Ehlting J."/>
            <person name="Ellis B."/>
            <person name="Gendler K."/>
            <person name="Goodstein D."/>
            <person name="Gribskov M."/>
            <person name="Grimwood J."/>
            <person name="Groover A."/>
            <person name="Gunter L."/>
            <person name="Hamberger B."/>
            <person name="Heinze B."/>
            <person name="Helariutta Y."/>
            <person name="Henrissat B."/>
            <person name="Holligan D."/>
            <person name="Holt R."/>
            <person name="Huang W."/>
            <person name="Islam-Faridi N."/>
            <person name="Jones S."/>
            <person name="Jones-Rhoades M."/>
            <person name="Jorgensen R."/>
            <person name="Joshi C."/>
            <person name="Kangasjarvi J."/>
            <person name="Karlsson J."/>
            <person name="Kelleher C."/>
            <person name="Kirkpatrick R."/>
            <person name="Kirst M."/>
            <person name="Kohler A."/>
            <person name="Kalluri U."/>
            <person name="Larimer F."/>
            <person name="Leebens-Mack J."/>
            <person name="Leple J.C."/>
            <person name="Locascio P."/>
            <person name="Lou Y."/>
            <person name="Lucas S."/>
            <person name="Martin F."/>
            <person name="Montanini B."/>
            <person name="Napoli C."/>
            <person name="Nelson D.R."/>
            <person name="Nelson C."/>
            <person name="Nieminen K."/>
            <person name="Nilsson O."/>
            <person name="Pereda V."/>
            <person name="Peter G."/>
            <person name="Philippe R."/>
            <person name="Pilate G."/>
            <person name="Poliakov A."/>
            <person name="Razumovskaya J."/>
            <person name="Richardson P."/>
            <person name="Rinaldi C."/>
            <person name="Ritland K."/>
            <person name="Rouze P."/>
            <person name="Ryaboy D."/>
            <person name="Schmutz J."/>
            <person name="Schrader J."/>
            <person name="Segerman B."/>
            <person name="Shin H."/>
            <person name="Siddiqui A."/>
            <person name="Sterky F."/>
            <person name="Terry A."/>
            <person name="Tsai C.J."/>
            <person name="Uberbacher E."/>
            <person name="Unneberg P."/>
            <person name="Vahala J."/>
            <person name="Wall K."/>
            <person name="Wessler S."/>
            <person name="Yang G."/>
            <person name="Yin T."/>
            <person name="Douglas C."/>
            <person name="Marra M."/>
            <person name="Sandberg G."/>
            <person name="Van de Peer Y."/>
            <person name="Rokhsar D."/>
        </authorList>
    </citation>
    <scope>NUCLEOTIDE SEQUENCE [LARGE SCALE GENOMIC DNA]</scope>
    <source>
        <strain evidence="10">cv. Nisqually</strain>
    </source>
</reference>
<sequence length="361" mass="40947">MIEWLQAMYNARQQWAPVYFRNTFAALSSYHGISSFFDGYVNQQTTIPLFFKQYELALEHSLEKEIEAAYDTICTAPVLKTPSPMELQAANIYTKEVFAKFQEELVEAFVYTANKIERDGMATKYRVAKYEHNDRACIVTLSTSEMQASCSCQMFEYCDVLCRHVLTVFTVTNVLTLPSHYILKRWTRNAKTWIGSEEQSADSQGLDALTSRFNNLCLEAIKYVEEAISNLKEGGKKIVSVKKSVAKVEPPSSHGSGNNQEENNKKTPTTPREMIPSLWPWQNAMPPRFNLNDGLTKVTLQPMLRSMAYISQHLSTPANRVAVMNLKDTKTATGETVVIFQVYRDTLGSILTSMSCTRDQL</sequence>
<evidence type="ECO:0000256" key="6">
    <source>
        <dbReference type="RuleBase" id="RU367018"/>
    </source>
</evidence>
<gene>
    <name evidence="9" type="ORF">POPTR_010G247300</name>
</gene>
<evidence type="ECO:0000256" key="7">
    <source>
        <dbReference type="SAM" id="MobiDB-lite"/>
    </source>
</evidence>
<dbReference type="SMART" id="SM00575">
    <property type="entry name" value="ZnF_PMZ"/>
    <property type="match status" value="1"/>
</dbReference>
<dbReference type="Proteomes" id="UP000006729">
    <property type="component" value="Chromosome 10"/>
</dbReference>
<dbReference type="InterPro" id="IPR031052">
    <property type="entry name" value="FHY3/FAR1"/>
</dbReference>
<proteinExistence type="inferred from homology"/>
<keyword evidence="2 6" id="KW-0479">Metal-binding</keyword>
<keyword evidence="6" id="KW-0539">Nucleus</keyword>
<keyword evidence="10" id="KW-1185">Reference proteome</keyword>
<dbReference type="Pfam" id="PF04434">
    <property type="entry name" value="SWIM"/>
    <property type="match status" value="1"/>
</dbReference>
<dbReference type="InterPro" id="IPR006564">
    <property type="entry name" value="Znf_PMZ"/>
</dbReference>
<dbReference type="GO" id="GO:0008270">
    <property type="term" value="F:zinc ion binding"/>
    <property type="evidence" value="ECO:0007669"/>
    <property type="project" value="UniProtKB-UniRule"/>
</dbReference>
<protein>
    <recommendedName>
        <fullName evidence="6">Protein FAR1-RELATED SEQUENCE</fullName>
    </recommendedName>
</protein>
<organism evidence="9 10">
    <name type="scientific">Populus trichocarpa</name>
    <name type="common">Western balsam poplar</name>
    <name type="synonym">Populus balsamifera subsp. trichocarpa</name>
    <dbReference type="NCBI Taxonomy" id="3694"/>
    <lineage>
        <taxon>Eukaryota</taxon>
        <taxon>Viridiplantae</taxon>
        <taxon>Streptophyta</taxon>
        <taxon>Embryophyta</taxon>
        <taxon>Tracheophyta</taxon>
        <taxon>Spermatophyta</taxon>
        <taxon>Magnoliopsida</taxon>
        <taxon>eudicotyledons</taxon>
        <taxon>Gunneridae</taxon>
        <taxon>Pentapetalae</taxon>
        <taxon>rosids</taxon>
        <taxon>fabids</taxon>
        <taxon>Malpighiales</taxon>
        <taxon>Salicaceae</taxon>
        <taxon>Saliceae</taxon>
        <taxon>Populus</taxon>
    </lineage>
</organism>
<dbReference type="EMBL" id="CM009299">
    <property type="protein sequence ID" value="PNT18531.1"/>
    <property type="molecule type" value="Genomic_DNA"/>
</dbReference>
<comment type="subcellular location">
    <subcellularLocation>
        <location evidence="6">Nucleus</location>
    </subcellularLocation>
</comment>
<evidence type="ECO:0000313" key="10">
    <source>
        <dbReference type="Proteomes" id="UP000006729"/>
    </source>
</evidence>
<accession>A0A2K1YZS7</accession>